<dbReference type="OrthoDB" id="9815878at2"/>
<protein>
    <submittedName>
        <fullName evidence="1">Uncharacterized protein</fullName>
    </submittedName>
</protein>
<comment type="caution">
    <text evidence="1">The sequence shown here is derived from an EMBL/GenBank/DDBJ whole genome shotgun (WGS) entry which is preliminary data.</text>
</comment>
<dbReference type="RefSeq" id="WP_126990380.1">
    <property type="nucleotide sequence ID" value="NZ_JTFC01000029.1"/>
</dbReference>
<dbReference type="EMBL" id="JTFC01000029">
    <property type="protein sequence ID" value="RUS56967.1"/>
    <property type="molecule type" value="Genomic_DNA"/>
</dbReference>
<reference evidence="1 2" key="1">
    <citation type="submission" date="2014-11" db="EMBL/GenBank/DDBJ databases">
        <title>Genome sequence and analysis of novel Kurthia sp.</title>
        <authorList>
            <person name="Lawson J.N."/>
            <person name="Gonzalez J.E."/>
            <person name="Rinauldi L."/>
            <person name="Xuan Z."/>
            <person name="Firman A."/>
            <person name="Shaddox L."/>
            <person name="Trudeau A."/>
            <person name="Shah S."/>
            <person name="Reiman D."/>
        </authorList>
    </citation>
    <scope>NUCLEOTIDE SEQUENCE [LARGE SCALE GENOMIC DNA]</scope>
    <source>
        <strain evidence="1 2">3B1D</strain>
    </source>
</reference>
<accession>A0A433RUK7</accession>
<name>A0A433RUK7_9BACL</name>
<dbReference type="Proteomes" id="UP000288623">
    <property type="component" value="Unassembled WGS sequence"/>
</dbReference>
<evidence type="ECO:0000313" key="2">
    <source>
        <dbReference type="Proteomes" id="UP000288623"/>
    </source>
</evidence>
<gene>
    <name evidence="1" type="ORF">QI30_07795</name>
</gene>
<dbReference type="InterPro" id="IPR057955">
    <property type="entry name" value="SF0329-like"/>
</dbReference>
<keyword evidence="2" id="KW-1185">Reference proteome</keyword>
<sequence>MQEVFLLYSPKWSKAKKRLKSFTCESLRSRVDFQVINYRHAHDQLGRAVITVDKIEKLNMCTITAEREEYYRERSIQQQFDDFDSEDRVNILDIQEQAYQQLKEEAIYGQYDFFSALEIYFDMSIEECLQSNDILLKILCLLDRRVGKRTLLRMKDTMTNEHILVQDFFKIRCEAENIRLAV</sequence>
<proteinExistence type="predicted"/>
<dbReference type="AlphaFoldDB" id="A0A433RUK7"/>
<organism evidence="1 2">
    <name type="scientific">Candidatus Kurthia intestinigallinarum</name>
    <dbReference type="NCBI Taxonomy" id="1562256"/>
    <lineage>
        <taxon>Bacteria</taxon>
        <taxon>Bacillati</taxon>
        <taxon>Bacillota</taxon>
        <taxon>Bacilli</taxon>
        <taxon>Bacillales</taxon>
        <taxon>Caryophanaceae</taxon>
        <taxon>Kurthia</taxon>
    </lineage>
</organism>
<dbReference type="Pfam" id="PF25753">
    <property type="entry name" value="SF0329"/>
    <property type="match status" value="1"/>
</dbReference>
<evidence type="ECO:0000313" key="1">
    <source>
        <dbReference type="EMBL" id="RUS56967.1"/>
    </source>
</evidence>